<gene>
    <name evidence="2" type="ORF">KUV50_01390</name>
</gene>
<evidence type="ECO:0000259" key="1">
    <source>
        <dbReference type="Pfam" id="PF01261"/>
    </source>
</evidence>
<dbReference type="InterPro" id="IPR013022">
    <property type="entry name" value="Xyl_isomerase-like_TIM-brl"/>
</dbReference>
<evidence type="ECO:0000313" key="2">
    <source>
        <dbReference type="EMBL" id="MBY5956770.1"/>
    </source>
</evidence>
<dbReference type="Pfam" id="PF01261">
    <property type="entry name" value="AP_endonuc_2"/>
    <property type="match status" value="1"/>
</dbReference>
<dbReference type="AlphaFoldDB" id="A0A953HQY8"/>
<comment type="caution">
    <text evidence="2">The sequence shown here is derived from an EMBL/GenBank/DDBJ whole genome shotgun (WGS) entry which is preliminary data.</text>
</comment>
<dbReference type="PROSITE" id="PS51257">
    <property type="entry name" value="PROKAR_LIPOPROTEIN"/>
    <property type="match status" value="1"/>
</dbReference>
<evidence type="ECO:0000313" key="3">
    <source>
        <dbReference type="Proteomes" id="UP000753961"/>
    </source>
</evidence>
<dbReference type="InterPro" id="IPR036237">
    <property type="entry name" value="Xyl_isomerase-like_sf"/>
</dbReference>
<dbReference type="Proteomes" id="UP000753961">
    <property type="component" value="Unassembled WGS sequence"/>
</dbReference>
<feature type="domain" description="Xylose isomerase-like TIM barrel" evidence="1">
    <location>
        <begin position="82"/>
        <end position="295"/>
    </location>
</feature>
<dbReference type="EMBL" id="JAHVHU010000002">
    <property type="protein sequence ID" value="MBY5956770.1"/>
    <property type="molecule type" value="Genomic_DNA"/>
</dbReference>
<keyword evidence="3" id="KW-1185">Reference proteome</keyword>
<sequence>MMKYLIILFSLLFYSCEAEEPKTTDDLPEVEEPQPLEIGYSVPVTRITVEKMTHAYESGIRHVEASGMNTFFDKKGVYSKTDEEVKQIMLDAKAAADAAGINIWSVHMPFSQAMDLSTIVEEDREKVVQGHARLLKHLEILQPEIILFHPSYYLDPPGQRDLRKSQLITSALELDAAVRDIGATMVLENMLGPELMKGDRERPLMRTVAEVSEIFNRLPKSIGLAVDMNHIKNPEIMIRKMGDRLKSVHIADGTGKAENHYFPCSGEGENNWVDILAALDQVKYSGPFLYESAYDDEMDIVECYLQNLYPKYIKTLHQ</sequence>
<dbReference type="RefSeq" id="WP_222578291.1">
    <property type="nucleotide sequence ID" value="NZ_JAHVHU010000002.1"/>
</dbReference>
<keyword evidence="2" id="KW-0413">Isomerase</keyword>
<dbReference type="InterPro" id="IPR050312">
    <property type="entry name" value="IolE/XylAMocC-like"/>
</dbReference>
<accession>A0A953HQY8</accession>
<dbReference type="SUPFAM" id="SSF51658">
    <property type="entry name" value="Xylose isomerase-like"/>
    <property type="match status" value="1"/>
</dbReference>
<dbReference type="Gene3D" id="3.20.20.150">
    <property type="entry name" value="Divalent-metal-dependent TIM barrel enzymes"/>
    <property type="match status" value="1"/>
</dbReference>
<dbReference type="PANTHER" id="PTHR12110">
    <property type="entry name" value="HYDROXYPYRUVATE ISOMERASE"/>
    <property type="match status" value="1"/>
</dbReference>
<proteinExistence type="predicted"/>
<dbReference type="GO" id="GO:0016853">
    <property type="term" value="F:isomerase activity"/>
    <property type="evidence" value="ECO:0007669"/>
    <property type="project" value="UniProtKB-KW"/>
</dbReference>
<protein>
    <submittedName>
        <fullName evidence="2">Sugar phosphate isomerase/epimerase</fullName>
    </submittedName>
</protein>
<reference evidence="2" key="1">
    <citation type="submission" date="2021-06" db="EMBL/GenBank/DDBJ databases">
        <title>44 bacteria genomes isolated from Dapeng, Shenzhen.</title>
        <authorList>
            <person name="Zheng W."/>
            <person name="Yu S."/>
            <person name="Huang Y."/>
        </authorList>
    </citation>
    <scope>NUCLEOTIDE SEQUENCE</scope>
    <source>
        <strain evidence="2">DP5N28-2</strain>
    </source>
</reference>
<organism evidence="2 3">
    <name type="scientific">Membranihabitans marinus</name>
    <dbReference type="NCBI Taxonomy" id="1227546"/>
    <lineage>
        <taxon>Bacteria</taxon>
        <taxon>Pseudomonadati</taxon>
        <taxon>Bacteroidota</taxon>
        <taxon>Saprospiria</taxon>
        <taxon>Saprospirales</taxon>
        <taxon>Saprospiraceae</taxon>
        <taxon>Membranihabitans</taxon>
    </lineage>
</organism>
<name>A0A953HQY8_9BACT</name>